<evidence type="ECO:0000256" key="9">
    <source>
        <dbReference type="ARBA" id="ARBA00023274"/>
    </source>
</evidence>
<comment type="caution">
    <text evidence="13">The sequence shown here is derived from an EMBL/GenBank/DDBJ whole genome shotgun (WGS) entry which is preliminary data.</text>
</comment>
<dbReference type="CDD" id="cd00165">
    <property type="entry name" value="S4"/>
    <property type="match status" value="1"/>
</dbReference>
<dbReference type="HAMAP" id="MF_01306_B">
    <property type="entry name" value="Ribosomal_uS4_B"/>
    <property type="match status" value="1"/>
</dbReference>
<dbReference type="AlphaFoldDB" id="A0A9W4WWX9"/>
<protein>
    <recommendedName>
        <fullName evidence="2">dihydrofolate reductase</fullName>
        <ecNumber evidence="2">1.5.1.3</ecNumber>
    </recommendedName>
</protein>
<dbReference type="InterPro" id="IPR001796">
    <property type="entry name" value="DHFR_dom"/>
</dbReference>
<dbReference type="Pfam" id="PF00163">
    <property type="entry name" value="Ribosomal_S4"/>
    <property type="match status" value="1"/>
</dbReference>
<evidence type="ECO:0000256" key="8">
    <source>
        <dbReference type="ARBA" id="ARBA00023002"/>
    </source>
</evidence>
<dbReference type="GO" id="GO:0015935">
    <property type="term" value="C:small ribosomal subunit"/>
    <property type="evidence" value="ECO:0007669"/>
    <property type="project" value="InterPro"/>
</dbReference>
<dbReference type="InterPro" id="IPR022801">
    <property type="entry name" value="Ribosomal_uS4"/>
</dbReference>
<keyword evidence="3" id="KW-0554">One-carbon metabolism</keyword>
<evidence type="ECO:0000313" key="13">
    <source>
        <dbReference type="EMBL" id="CAI2178348.1"/>
    </source>
</evidence>
<dbReference type="SMART" id="SM01390">
    <property type="entry name" value="Ribosomal_S4"/>
    <property type="match status" value="1"/>
</dbReference>
<dbReference type="GO" id="GO:0019843">
    <property type="term" value="F:rRNA binding"/>
    <property type="evidence" value="ECO:0007669"/>
    <property type="project" value="UniProtKB-KW"/>
</dbReference>
<dbReference type="FunFam" id="3.10.290.10:FF:000001">
    <property type="entry name" value="30S ribosomal protein S4"/>
    <property type="match status" value="1"/>
</dbReference>
<dbReference type="Gene3D" id="1.10.1050.10">
    <property type="entry name" value="Ribosomal Protein S4 Delta 41, Chain A, domain 1"/>
    <property type="match status" value="1"/>
</dbReference>
<evidence type="ECO:0000256" key="11">
    <source>
        <dbReference type="RuleBase" id="RU004474"/>
    </source>
</evidence>
<dbReference type="GO" id="GO:0003735">
    <property type="term" value="F:structural constituent of ribosome"/>
    <property type="evidence" value="ECO:0007669"/>
    <property type="project" value="InterPro"/>
</dbReference>
<dbReference type="InterPro" id="IPR024072">
    <property type="entry name" value="DHFR-like_dom_sf"/>
</dbReference>
<keyword evidence="9" id="KW-0687">Ribonucleoprotein</keyword>
<dbReference type="SUPFAM" id="SSF55174">
    <property type="entry name" value="Alpha-L RNA-binding motif"/>
    <property type="match status" value="1"/>
</dbReference>
<dbReference type="PANTHER" id="PTHR11831:SF4">
    <property type="entry name" value="SMALL RIBOSOMAL SUBUNIT PROTEIN US4M"/>
    <property type="match status" value="1"/>
</dbReference>
<evidence type="ECO:0000256" key="10">
    <source>
        <dbReference type="PROSITE-ProRule" id="PRU00182"/>
    </source>
</evidence>
<sequence length="251" mass="28872">MDQNCLIGKDNKLPWKIPAEMKYFSQITSGNAILMGSKTFESIEENLIFTDNLKEILEPYKGNPDKHIFIIGENGKEFSRGKKRVNPPGIHGSKRKRHSAYAVQNIEKQKVRLLYGLKEKQLYNLFSKIKKKQGSIGDNLLISCESRLDNLVFRSGLVHTRRLARQLVSHGHFLVNGQKVKTPSYQVKPDQVINLRRENMAENKLIKGSLEQNAKIPSYLTFDKQKLIITYLRYPVNEEFNKGIDTDLVVQ</sequence>
<dbReference type="PROSITE" id="PS51330">
    <property type="entry name" value="DHFR_2"/>
    <property type="match status" value="1"/>
</dbReference>
<dbReference type="EC" id="1.5.1.3" evidence="2"/>
<reference evidence="13" key="1">
    <citation type="submission" date="2022-08" db="EMBL/GenBank/DDBJ databases">
        <authorList>
            <person name="Kallberg Y."/>
            <person name="Tangrot J."/>
            <person name="Rosling A."/>
        </authorList>
    </citation>
    <scope>NUCLEOTIDE SEQUENCE</scope>
    <source>
        <strain evidence="13">Wild A</strain>
    </source>
</reference>
<dbReference type="GO" id="GO:0006730">
    <property type="term" value="P:one-carbon metabolic process"/>
    <property type="evidence" value="ECO:0007669"/>
    <property type="project" value="UniProtKB-KW"/>
</dbReference>
<keyword evidence="7" id="KW-0689">Ribosomal protein</keyword>
<dbReference type="PROSITE" id="PS00075">
    <property type="entry name" value="DHFR_1"/>
    <property type="match status" value="1"/>
</dbReference>
<organism evidence="13 14">
    <name type="scientific">Funneliformis geosporum</name>
    <dbReference type="NCBI Taxonomy" id="1117311"/>
    <lineage>
        <taxon>Eukaryota</taxon>
        <taxon>Fungi</taxon>
        <taxon>Fungi incertae sedis</taxon>
        <taxon>Mucoromycota</taxon>
        <taxon>Glomeromycotina</taxon>
        <taxon>Glomeromycetes</taxon>
        <taxon>Glomerales</taxon>
        <taxon>Glomeraceae</taxon>
        <taxon>Funneliformis</taxon>
    </lineage>
</organism>
<keyword evidence="4" id="KW-0699">rRNA-binding</keyword>
<dbReference type="Gene3D" id="3.10.290.10">
    <property type="entry name" value="RNA-binding S4 domain"/>
    <property type="match status" value="1"/>
</dbReference>
<dbReference type="GO" id="GO:0046654">
    <property type="term" value="P:tetrahydrofolate biosynthetic process"/>
    <property type="evidence" value="ECO:0007669"/>
    <property type="project" value="InterPro"/>
</dbReference>
<keyword evidence="14" id="KW-1185">Reference proteome</keyword>
<dbReference type="InterPro" id="IPR002942">
    <property type="entry name" value="S4_RNA-bd"/>
</dbReference>
<evidence type="ECO:0000256" key="2">
    <source>
        <dbReference type="ARBA" id="ARBA00012856"/>
    </source>
</evidence>
<dbReference type="SUPFAM" id="SSF53597">
    <property type="entry name" value="Dihydrofolate reductase-like"/>
    <property type="match status" value="1"/>
</dbReference>
<dbReference type="GO" id="GO:0004146">
    <property type="term" value="F:dihydrofolate reductase activity"/>
    <property type="evidence" value="ECO:0007669"/>
    <property type="project" value="UniProtKB-EC"/>
</dbReference>
<dbReference type="InterPro" id="IPR001912">
    <property type="entry name" value="Ribosomal_uS4_N"/>
</dbReference>
<name>A0A9W4WWX9_9GLOM</name>
<dbReference type="NCBIfam" id="NF003717">
    <property type="entry name" value="PRK05327.1"/>
    <property type="match status" value="1"/>
</dbReference>
<dbReference type="Proteomes" id="UP001153678">
    <property type="component" value="Unassembled WGS sequence"/>
</dbReference>
<evidence type="ECO:0000256" key="7">
    <source>
        <dbReference type="ARBA" id="ARBA00022980"/>
    </source>
</evidence>
<dbReference type="SMART" id="SM00363">
    <property type="entry name" value="S4"/>
    <property type="match status" value="1"/>
</dbReference>
<dbReference type="PROSITE" id="PS50889">
    <property type="entry name" value="S4"/>
    <property type="match status" value="1"/>
</dbReference>
<comment type="similarity">
    <text evidence="1">Belongs to the universal ribosomal protein uS4 family.</text>
</comment>
<dbReference type="CDD" id="cd00209">
    <property type="entry name" value="DHFR"/>
    <property type="match status" value="1"/>
</dbReference>
<evidence type="ECO:0000256" key="5">
    <source>
        <dbReference type="ARBA" id="ARBA00022857"/>
    </source>
</evidence>
<dbReference type="NCBIfam" id="TIGR01017">
    <property type="entry name" value="rpsD_bact"/>
    <property type="match status" value="1"/>
</dbReference>
<comment type="similarity">
    <text evidence="11">Belongs to the dihydrofolate reductase family.</text>
</comment>
<dbReference type="OrthoDB" id="2370435at2759"/>
<evidence type="ECO:0000259" key="12">
    <source>
        <dbReference type="PROSITE" id="PS51330"/>
    </source>
</evidence>
<dbReference type="InterPro" id="IPR005709">
    <property type="entry name" value="Ribosomal_uS4_bac-type"/>
</dbReference>
<dbReference type="InterPro" id="IPR017925">
    <property type="entry name" value="DHFR_CS"/>
</dbReference>
<evidence type="ECO:0000256" key="4">
    <source>
        <dbReference type="ARBA" id="ARBA00022730"/>
    </source>
</evidence>
<evidence type="ECO:0000256" key="3">
    <source>
        <dbReference type="ARBA" id="ARBA00022563"/>
    </source>
</evidence>
<keyword evidence="8" id="KW-0560">Oxidoreductase</keyword>
<dbReference type="Pfam" id="PF00186">
    <property type="entry name" value="DHFR_1"/>
    <property type="match status" value="1"/>
</dbReference>
<dbReference type="GO" id="GO:0042274">
    <property type="term" value="P:ribosomal small subunit biogenesis"/>
    <property type="evidence" value="ECO:0007669"/>
    <property type="project" value="TreeGrafter"/>
</dbReference>
<accession>A0A9W4WWX9</accession>
<evidence type="ECO:0000256" key="6">
    <source>
        <dbReference type="ARBA" id="ARBA00022884"/>
    </source>
</evidence>
<dbReference type="PANTHER" id="PTHR11831">
    <property type="entry name" value="30S 40S RIBOSOMAL PROTEIN"/>
    <property type="match status" value="1"/>
</dbReference>
<dbReference type="Pfam" id="PF01479">
    <property type="entry name" value="S4"/>
    <property type="match status" value="1"/>
</dbReference>
<dbReference type="PRINTS" id="PR00070">
    <property type="entry name" value="DHFR"/>
</dbReference>
<proteinExistence type="inferred from homology"/>
<dbReference type="EMBL" id="CAMKVN010001837">
    <property type="protein sequence ID" value="CAI2178348.1"/>
    <property type="molecule type" value="Genomic_DNA"/>
</dbReference>
<evidence type="ECO:0000256" key="1">
    <source>
        <dbReference type="ARBA" id="ARBA00007465"/>
    </source>
</evidence>
<keyword evidence="5" id="KW-0521">NADP</keyword>
<keyword evidence="6 10" id="KW-0694">RNA-binding</keyword>
<dbReference type="InterPro" id="IPR036986">
    <property type="entry name" value="S4_RNA-bd_sf"/>
</dbReference>
<feature type="domain" description="DHFR" evidence="12">
    <location>
        <begin position="1"/>
        <end position="43"/>
    </location>
</feature>
<evidence type="ECO:0000313" key="14">
    <source>
        <dbReference type="Proteomes" id="UP001153678"/>
    </source>
</evidence>
<dbReference type="Gene3D" id="3.40.430.10">
    <property type="entry name" value="Dihydrofolate Reductase, subunit A"/>
    <property type="match status" value="1"/>
</dbReference>
<gene>
    <name evidence="13" type="ORF">FWILDA_LOCUS8541</name>
</gene>
<dbReference type="GO" id="GO:0006412">
    <property type="term" value="P:translation"/>
    <property type="evidence" value="ECO:0007669"/>
    <property type="project" value="InterPro"/>
</dbReference>